<gene>
    <name evidence="1" type="ORF">BV898_11497</name>
</gene>
<comment type="caution">
    <text evidence="1">The sequence shown here is derived from an EMBL/GenBank/DDBJ whole genome shotgun (WGS) entry which is preliminary data.</text>
</comment>
<dbReference type="AlphaFoldDB" id="A0A1W0WGD6"/>
<evidence type="ECO:0000313" key="1">
    <source>
        <dbReference type="EMBL" id="OQV14260.1"/>
    </source>
</evidence>
<organism evidence="1 2">
    <name type="scientific">Hypsibius exemplaris</name>
    <name type="common">Freshwater tardigrade</name>
    <dbReference type="NCBI Taxonomy" id="2072580"/>
    <lineage>
        <taxon>Eukaryota</taxon>
        <taxon>Metazoa</taxon>
        <taxon>Ecdysozoa</taxon>
        <taxon>Tardigrada</taxon>
        <taxon>Eutardigrada</taxon>
        <taxon>Parachela</taxon>
        <taxon>Hypsibioidea</taxon>
        <taxon>Hypsibiidae</taxon>
        <taxon>Hypsibius</taxon>
    </lineage>
</organism>
<keyword evidence="2" id="KW-1185">Reference proteome</keyword>
<protein>
    <submittedName>
        <fullName evidence="1">Uncharacterized protein</fullName>
    </submittedName>
</protein>
<accession>A0A1W0WGD6</accession>
<sequence length="133" mass="15012">MQSAHNELHGHHPRCGDQLEGVPARRWQALQLRKVHFPVSTDYGIAESDAEGCVTPAQDRNSSLHCGIRLQCGFTVTMHSSDEKDFRWPSPVDAYSNQTAMNTGMVFLVRGWLEKRMTDFGETNLNWYSANSS</sequence>
<reference evidence="2" key="1">
    <citation type="submission" date="2017-01" db="EMBL/GenBank/DDBJ databases">
        <title>Comparative genomics of anhydrobiosis in the tardigrade Hypsibius dujardini.</title>
        <authorList>
            <person name="Yoshida Y."/>
            <person name="Koutsovoulos G."/>
            <person name="Laetsch D."/>
            <person name="Stevens L."/>
            <person name="Kumar S."/>
            <person name="Horikawa D."/>
            <person name="Ishino K."/>
            <person name="Komine S."/>
            <person name="Tomita M."/>
            <person name="Blaxter M."/>
            <person name="Arakawa K."/>
        </authorList>
    </citation>
    <scope>NUCLEOTIDE SEQUENCE [LARGE SCALE GENOMIC DNA]</scope>
    <source>
        <strain evidence="2">Z151</strain>
    </source>
</reference>
<dbReference type="Proteomes" id="UP000192578">
    <property type="component" value="Unassembled WGS sequence"/>
</dbReference>
<name>A0A1W0WGD6_HYPEX</name>
<dbReference type="EMBL" id="MTYJ01000107">
    <property type="protein sequence ID" value="OQV14260.1"/>
    <property type="molecule type" value="Genomic_DNA"/>
</dbReference>
<proteinExistence type="predicted"/>
<evidence type="ECO:0000313" key="2">
    <source>
        <dbReference type="Proteomes" id="UP000192578"/>
    </source>
</evidence>